<dbReference type="InterPro" id="IPR043519">
    <property type="entry name" value="NT_sf"/>
</dbReference>
<dbReference type="EMBL" id="FQXG01000007">
    <property type="protein sequence ID" value="SHI09355.1"/>
    <property type="molecule type" value="Genomic_DNA"/>
</dbReference>
<evidence type="ECO:0000313" key="3">
    <source>
        <dbReference type="Proteomes" id="UP000184268"/>
    </source>
</evidence>
<dbReference type="Gene3D" id="3.30.460.10">
    <property type="entry name" value="Beta Polymerase, domain 2"/>
    <property type="match status" value="1"/>
</dbReference>
<accession>A0A1M5YBD7</accession>
<dbReference type="CDD" id="cd05399">
    <property type="entry name" value="NT_Rel-Spo_like"/>
    <property type="match status" value="1"/>
</dbReference>
<feature type="signal peptide" evidence="1">
    <location>
        <begin position="1"/>
        <end position="19"/>
    </location>
</feature>
<evidence type="ECO:0000313" key="2">
    <source>
        <dbReference type="EMBL" id="SHI09355.1"/>
    </source>
</evidence>
<sequence length="280" mass="30794">MFKLLQTAMMVLLVSSASAFSAPAQSVGTGHTLAIANGTNALGPRITREERETYRHLPLGHSQQDSEGFYQSLRALYAAETIDAYPRQDSNDFATLMAQAELAQQELAALTQTLAGQYHAEALVPGVKSQARAEAKLHGDLDGDAARLTDLARASLVADDVATLVELHQAVAESVEIVRLKNRFKTPKANGYRDLNLVVRLPQSGHLAELQLHLDAIAQVKNGAEHDIYEQIQALTRQSDRNEFDQHRITQLQQQSMQLYANAWHHHLTPVHSLALPKSA</sequence>
<name>A0A1M5YBD7_9GAMM</name>
<dbReference type="SUPFAM" id="SSF81301">
    <property type="entry name" value="Nucleotidyltransferase"/>
    <property type="match status" value="1"/>
</dbReference>
<evidence type="ECO:0008006" key="4">
    <source>
        <dbReference type="Google" id="ProtNLM"/>
    </source>
</evidence>
<reference evidence="2 3" key="1">
    <citation type="submission" date="2016-11" db="EMBL/GenBank/DDBJ databases">
        <authorList>
            <person name="Jaros S."/>
            <person name="Januszkiewicz K."/>
            <person name="Wedrychowicz H."/>
        </authorList>
    </citation>
    <scope>NUCLEOTIDE SEQUENCE [LARGE SCALE GENOMIC DNA]</scope>
    <source>
        <strain evidence="2 3">DSM 16917</strain>
    </source>
</reference>
<dbReference type="Proteomes" id="UP000184268">
    <property type="component" value="Unassembled WGS sequence"/>
</dbReference>
<keyword evidence="1" id="KW-0732">Signal</keyword>
<evidence type="ECO:0000256" key="1">
    <source>
        <dbReference type="SAM" id="SignalP"/>
    </source>
</evidence>
<dbReference type="GO" id="GO:0015969">
    <property type="term" value="P:guanosine tetraphosphate metabolic process"/>
    <property type="evidence" value="ECO:0007669"/>
    <property type="project" value="InterPro"/>
</dbReference>
<dbReference type="InterPro" id="IPR007685">
    <property type="entry name" value="RelA_SpoT"/>
</dbReference>
<organism evidence="2 3">
    <name type="scientific">Ferrimonas marina</name>
    <dbReference type="NCBI Taxonomy" id="299255"/>
    <lineage>
        <taxon>Bacteria</taxon>
        <taxon>Pseudomonadati</taxon>
        <taxon>Pseudomonadota</taxon>
        <taxon>Gammaproteobacteria</taxon>
        <taxon>Alteromonadales</taxon>
        <taxon>Ferrimonadaceae</taxon>
        <taxon>Ferrimonas</taxon>
    </lineage>
</organism>
<feature type="chain" id="PRO_5009915258" description="RelA/SpoT domain-containing protein" evidence="1">
    <location>
        <begin position="20"/>
        <end position="280"/>
    </location>
</feature>
<dbReference type="RefSeq" id="WP_067663763.1">
    <property type="nucleotide sequence ID" value="NZ_FQXG01000007.1"/>
</dbReference>
<dbReference type="AlphaFoldDB" id="A0A1M5YBD7"/>
<proteinExistence type="predicted"/>
<gene>
    <name evidence="2" type="ORF">SAMN02745129_4045</name>
</gene>
<dbReference type="OrthoDB" id="5823369at2"/>
<keyword evidence="3" id="KW-1185">Reference proteome</keyword>
<dbReference type="STRING" id="299255.SAMN02745129_4045"/>
<protein>
    <recommendedName>
        <fullName evidence="4">RelA/SpoT domain-containing protein</fullName>
    </recommendedName>
</protein>